<dbReference type="EMBL" id="WUWG01000001">
    <property type="protein sequence ID" value="MXU64736.1"/>
    <property type="molecule type" value="Genomic_DNA"/>
</dbReference>
<keyword evidence="2" id="KW-1185">Reference proteome</keyword>
<organism evidence="1 2">
    <name type="scientific">Oceanomicrobium pacificus</name>
    <dbReference type="NCBI Taxonomy" id="2692916"/>
    <lineage>
        <taxon>Bacteria</taxon>
        <taxon>Pseudomonadati</taxon>
        <taxon>Pseudomonadota</taxon>
        <taxon>Alphaproteobacteria</taxon>
        <taxon>Rhodobacterales</taxon>
        <taxon>Paracoccaceae</taxon>
        <taxon>Oceanomicrobium</taxon>
    </lineage>
</organism>
<name>A0A6B0TLH0_9RHOB</name>
<accession>A0A6B0TLH0</accession>
<dbReference type="Proteomes" id="UP000436016">
    <property type="component" value="Unassembled WGS sequence"/>
</dbReference>
<proteinExistence type="predicted"/>
<dbReference type="RefSeq" id="WP_160852391.1">
    <property type="nucleotide sequence ID" value="NZ_WUWG01000001.1"/>
</dbReference>
<comment type="caution">
    <text evidence="1">The sequence shown here is derived from an EMBL/GenBank/DDBJ whole genome shotgun (WGS) entry which is preliminary data.</text>
</comment>
<evidence type="ECO:0000313" key="2">
    <source>
        <dbReference type="Proteomes" id="UP000436016"/>
    </source>
</evidence>
<gene>
    <name evidence="1" type="ORF">GSH16_04710</name>
</gene>
<reference evidence="1 2" key="1">
    <citation type="submission" date="2019-12" db="EMBL/GenBank/DDBJ databases">
        <title>Strain KN286 was isolated from seawater, which was collected from Caroline Seamount in the tropical western Pacific.</title>
        <authorList>
            <person name="Wang Q."/>
        </authorList>
    </citation>
    <scope>NUCLEOTIDE SEQUENCE [LARGE SCALE GENOMIC DNA]</scope>
    <source>
        <strain evidence="1 2">KN286</strain>
    </source>
</reference>
<sequence length="53" mass="6021">MSHIVKTLIAEPTNMLSGILFARRNQTALDKFSYRLAQTKRLMELKDAAAERA</sequence>
<protein>
    <submittedName>
        <fullName evidence="1">Uncharacterized protein</fullName>
    </submittedName>
</protein>
<dbReference type="AlphaFoldDB" id="A0A6B0TLH0"/>
<evidence type="ECO:0000313" key="1">
    <source>
        <dbReference type="EMBL" id="MXU64736.1"/>
    </source>
</evidence>